<keyword evidence="2" id="KW-1185">Reference proteome</keyword>
<dbReference type="WBParaSite" id="SBAD_0000757901-mRNA-1">
    <property type="protein sequence ID" value="SBAD_0000757901-mRNA-1"/>
    <property type="gene ID" value="SBAD_0000757901"/>
</dbReference>
<proteinExistence type="predicted"/>
<gene>
    <name evidence="1" type="ORF">SBAD_LOCUS7306</name>
</gene>
<evidence type="ECO:0000313" key="1">
    <source>
        <dbReference type="EMBL" id="VDP12636.1"/>
    </source>
</evidence>
<reference evidence="1 2" key="2">
    <citation type="submission" date="2018-11" db="EMBL/GenBank/DDBJ databases">
        <authorList>
            <consortium name="Pathogen Informatics"/>
        </authorList>
    </citation>
    <scope>NUCLEOTIDE SEQUENCE [LARGE SCALE GENOMIC DNA]</scope>
</reference>
<evidence type="ECO:0000313" key="3">
    <source>
        <dbReference type="WBParaSite" id="SBAD_0000757901-mRNA-1"/>
    </source>
</evidence>
<sequence>MRQCRTIDGDPVHSKRSATWWSSLHRLIALISVRQACSVGLSIHLPMCERLHIRHWHVHKAAFIIIGMINSRWPKTRPAGRSVGRSEESRLACVKDGRSFTSTTFVYPYANAGETNSHHFVV</sequence>
<name>A0A183IUK9_9BILA</name>
<protein>
    <submittedName>
        <fullName evidence="3">Secreted protein</fullName>
    </submittedName>
</protein>
<dbReference type="AlphaFoldDB" id="A0A183IUK9"/>
<evidence type="ECO:0000313" key="2">
    <source>
        <dbReference type="Proteomes" id="UP000270296"/>
    </source>
</evidence>
<organism evidence="3">
    <name type="scientific">Soboliphyme baturini</name>
    <dbReference type="NCBI Taxonomy" id="241478"/>
    <lineage>
        <taxon>Eukaryota</taxon>
        <taxon>Metazoa</taxon>
        <taxon>Ecdysozoa</taxon>
        <taxon>Nematoda</taxon>
        <taxon>Enoplea</taxon>
        <taxon>Dorylaimia</taxon>
        <taxon>Dioctophymatida</taxon>
        <taxon>Dioctophymatoidea</taxon>
        <taxon>Soboliphymatidae</taxon>
        <taxon>Soboliphyme</taxon>
    </lineage>
</organism>
<reference evidence="3" key="1">
    <citation type="submission" date="2016-06" db="UniProtKB">
        <authorList>
            <consortium name="WormBaseParasite"/>
        </authorList>
    </citation>
    <scope>IDENTIFICATION</scope>
</reference>
<dbReference type="Proteomes" id="UP000270296">
    <property type="component" value="Unassembled WGS sequence"/>
</dbReference>
<accession>A0A183IUK9</accession>
<dbReference type="EMBL" id="UZAM01010512">
    <property type="protein sequence ID" value="VDP12636.1"/>
    <property type="molecule type" value="Genomic_DNA"/>
</dbReference>